<dbReference type="GO" id="GO:0015035">
    <property type="term" value="F:protein-disulfide reductase activity"/>
    <property type="evidence" value="ECO:0007669"/>
    <property type="project" value="InterPro"/>
</dbReference>
<dbReference type="Proteomes" id="UP000176863">
    <property type="component" value="Unassembled WGS sequence"/>
</dbReference>
<dbReference type="PANTHER" id="PTHR34290">
    <property type="entry name" value="SI:CH73-390P7.2"/>
    <property type="match status" value="1"/>
</dbReference>
<evidence type="ECO:0008006" key="3">
    <source>
        <dbReference type="Google" id="ProtNLM"/>
    </source>
</evidence>
<gene>
    <name evidence="1" type="ORF">A2851_00780</name>
</gene>
<evidence type="ECO:0000313" key="1">
    <source>
        <dbReference type="EMBL" id="OGG54186.1"/>
    </source>
</evidence>
<dbReference type="STRING" id="1798480.A2851_00780"/>
<evidence type="ECO:0000313" key="2">
    <source>
        <dbReference type="Proteomes" id="UP000176863"/>
    </source>
</evidence>
<sequence length="108" mass="12084">MDSRQSKLYFDDTCKVCSVAAERAQKMSGVQLHGVANDTESGFSHEHLMKEIHLVDSDGSVHKGADAVIELLARSRGWKWFAPVLRLPGVHSLAVAFYRFVAKHRHLP</sequence>
<dbReference type="EMBL" id="MFKT01000001">
    <property type="protein sequence ID" value="OGG54186.1"/>
    <property type="molecule type" value="Genomic_DNA"/>
</dbReference>
<dbReference type="Pfam" id="PF04134">
    <property type="entry name" value="DCC1-like"/>
    <property type="match status" value="1"/>
</dbReference>
<dbReference type="InterPro" id="IPR007263">
    <property type="entry name" value="DCC1-like"/>
</dbReference>
<organism evidence="1 2">
    <name type="scientific">Candidatus Kaiserbacteria bacterium RIFCSPHIGHO2_01_FULL_53_29</name>
    <dbReference type="NCBI Taxonomy" id="1798480"/>
    <lineage>
        <taxon>Bacteria</taxon>
        <taxon>Candidatus Kaiseribacteriota</taxon>
    </lineage>
</organism>
<dbReference type="InterPro" id="IPR044691">
    <property type="entry name" value="DCC1_Trx"/>
</dbReference>
<reference evidence="1 2" key="1">
    <citation type="journal article" date="2016" name="Nat. Commun.">
        <title>Thousands of microbial genomes shed light on interconnected biogeochemical processes in an aquifer system.</title>
        <authorList>
            <person name="Anantharaman K."/>
            <person name="Brown C.T."/>
            <person name="Hug L.A."/>
            <person name="Sharon I."/>
            <person name="Castelle C.J."/>
            <person name="Probst A.J."/>
            <person name="Thomas B.C."/>
            <person name="Singh A."/>
            <person name="Wilkins M.J."/>
            <person name="Karaoz U."/>
            <person name="Brodie E.L."/>
            <person name="Williams K.H."/>
            <person name="Hubbard S.S."/>
            <person name="Banfield J.F."/>
        </authorList>
    </citation>
    <scope>NUCLEOTIDE SEQUENCE [LARGE SCALE GENOMIC DNA]</scope>
</reference>
<dbReference type="PANTHER" id="PTHR34290:SF2">
    <property type="entry name" value="OS04G0668800 PROTEIN"/>
    <property type="match status" value="1"/>
</dbReference>
<name>A0A1F6CYE0_9BACT</name>
<dbReference type="AlphaFoldDB" id="A0A1F6CYE0"/>
<protein>
    <recommendedName>
        <fullName evidence="3">Thiol-disulfide oxidoreductase</fullName>
    </recommendedName>
</protein>
<proteinExistence type="predicted"/>
<accession>A0A1F6CYE0</accession>
<comment type="caution">
    <text evidence="1">The sequence shown here is derived from an EMBL/GenBank/DDBJ whole genome shotgun (WGS) entry which is preliminary data.</text>
</comment>